<protein>
    <submittedName>
        <fullName evidence="1">Uncharacterized protein</fullName>
    </submittedName>
</protein>
<proteinExistence type="predicted"/>
<name>A0A382XAR7_9ZZZZ</name>
<dbReference type="AlphaFoldDB" id="A0A382XAR7"/>
<gene>
    <name evidence="1" type="ORF">METZ01_LOCUS420804</name>
</gene>
<accession>A0A382XAR7</accession>
<sequence>MSKAYGEDVSFYRKAFSMRIRNIATGGLLLALYLVTLSGCISQVGLRRFATPPQPALEQNEGMTVLDDGTITYAKDRLEISLQVLEDGFLNRQFASASNRGAESTNPYTYGDWTPWGQEWTPSRFTVILLKVKNYEFPKVFINPDALTITSSNERIYNVLDEGLLEDIFSPYLRAYAGIQRRQF</sequence>
<dbReference type="EMBL" id="UINC01166152">
    <property type="protein sequence ID" value="SVD67950.1"/>
    <property type="molecule type" value="Genomic_DNA"/>
</dbReference>
<evidence type="ECO:0000313" key="1">
    <source>
        <dbReference type="EMBL" id="SVD67950.1"/>
    </source>
</evidence>
<reference evidence="1" key="1">
    <citation type="submission" date="2018-05" db="EMBL/GenBank/DDBJ databases">
        <authorList>
            <person name="Lanie J.A."/>
            <person name="Ng W.-L."/>
            <person name="Kazmierczak K.M."/>
            <person name="Andrzejewski T.M."/>
            <person name="Davidsen T.M."/>
            <person name="Wayne K.J."/>
            <person name="Tettelin H."/>
            <person name="Glass J.I."/>
            <person name="Rusch D."/>
            <person name="Podicherti R."/>
            <person name="Tsui H.-C.T."/>
            <person name="Winkler M.E."/>
        </authorList>
    </citation>
    <scope>NUCLEOTIDE SEQUENCE</scope>
</reference>
<organism evidence="1">
    <name type="scientific">marine metagenome</name>
    <dbReference type="NCBI Taxonomy" id="408172"/>
    <lineage>
        <taxon>unclassified sequences</taxon>
        <taxon>metagenomes</taxon>
        <taxon>ecological metagenomes</taxon>
    </lineage>
</organism>
<feature type="non-terminal residue" evidence="1">
    <location>
        <position position="184"/>
    </location>
</feature>